<dbReference type="Proteomes" id="UP001334501">
    <property type="component" value="Unassembled WGS sequence"/>
</dbReference>
<dbReference type="PRINTS" id="PR01874">
    <property type="entry name" value="DNAREPAIRADA"/>
</dbReference>
<evidence type="ECO:0000313" key="15">
    <source>
        <dbReference type="Proteomes" id="UP001334501"/>
    </source>
</evidence>
<evidence type="ECO:0000256" key="2">
    <source>
        <dbReference type="ARBA" id="ARBA00022515"/>
    </source>
</evidence>
<dbReference type="GO" id="GO:0003678">
    <property type="term" value="F:DNA helicase activity"/>
    <property type="evidence" value="ECO:0007669"/>
    <property type="project" value="UniProtKB-EC"/>
</dbReference>
<dbReference type="PROSITE" id="PS51199">
    <property type="entry name" value="SF4_HELICASE"/>
    <property type="match status" value="1"/>
</dbReference>
<dbReference type="InterPro" id="IPR036185">
    <property type="entry name" value="DNA_heli_DnaB-like_N_sf"/>
</dbReference>
<evidence type="ECO:0000256" key="12">
    <source>
        <dbReference type="RuleBase" id="RU362085"/>
    </source>
</evidence>
<dbReference type="PANTHER" id="PTHR30153:SF2">
    <property type="entry name" value="REPLICATIVE DNA HELICASE"/>
    <property type="match status" value="1"/>
</dbReference>
<dbReference type="NCBIfam" id="TIGR00665">
    <property type="entry name" value="DnaB"/>
    <property type="match status" value="1"/>
</dbReference>
<comment type="caution">
    <text evidence="14">The sequence shown here is derived from an EMBL/GenBank/DDBJ whole genome shotgun (WGS) entry which is preliminary data.</text>
</comment>
<evidence type="ECO:0000256" key="3">
    <source>
        <dbReference type="ARBA" id="ARBA00022705"/>
    </source>
</evidence>
<evidence type="ECO:0000256" key="5">
    <source>
        <dbReference type="ARBA" id="ARBA00022801"/>
    </source>
</evidence>
<evidence type="ECO:0000256" key="8">
    <source>
        <dbReference type="ARBA" id="ARBA00023125"/>
    </source>
</evidence>
<evidence type="ECO:0000259" key="13">
    <source>
        <dbReference type="PROSITE" id="PS51199"/>
    </source>
</evidence>
<protein>
    <recommendedName>
        <fullName evidence="11 12">Replicative DNA helicase</fullName>
        <ecNumber evidence="11 12">5.6.2.3</ecNumber>
    </recommendedName>
</protein>
<sequence length="447" mass="49218">MRDRLRVPPQSVEAEQSVLGALMLVPAALAQVSDLLTADDFYRRDHQHIFRAIEELDCKGKPFDAVTLGEWFESRGMSEQVANGAYLIELASTTPSAANVRAYADIVRDKAILRKLVELGTSIANDGLQPDGRDSASIVDTAIADLMRMQRSTQECEFTMKQAVALAWDDASEAYTARGTIRGVPTGYNRMDKRLGGWHKGDLILIGARPSMGKTALMVNLALNAASEGHAIGIISGEQSAMQIGQRSIAAHAQVGAEQLRHGNIDEESWSKLGASVSRLRDGKVRIYDRSAPTLDELCRVARRWKQEFGIDVLFVDYLQRIRAPKAGNRIDEVAEVSRGLKTLARDLDIPVIALAQVKAEVDKRPGDKRPSLGDVANSDEATREADLIGFLYRDAVYNDETDDREVAELNFEKNRHGPTGRFKLRFDGATMKFSDLTGASDHGPHM</sequence>
<evidence type="ECO:0000256" key="1">
    <source>
        <dbReference type="ARBA" id="ARBA00008428"/>
    </source>
</evidence>
<keyword evidence="8 12" id="KW-0238">DNA-binding</keyword>
<keyword evidence="9" id="KW-0413">Isomerase</keyword>
<keyword evidence="5 12" id="KW-0378">Hydrolase</keyword>
<keyword evidence="4 12" id="KW-0547">Nucleotide-binding</keyword>
<dbReference type="InterPro" id="IPR007694">
    <property type="entry name" value="DNA_helicase_DnaB-like_C"/>
</dbReference>
<dbReference type="GO" id="GO:0016787">
    <property type="term" value="F:hydrolase activity"/>
    <property type="evidence" value="ECO:0007669"/>
    <property type="project" value="UniProtKB-KW"/>
</dbReference>
<comment type="function">
    <text evidence="12">The main replicative DNA helicase, it participates in initiation and elongation during chromosome replication. Travels ahead of the DNA replisome, separating dsDNA into templates for DNA synthesis. A processive ATP-dependent 5'-3' DNA helicase it has DNA-dependent ATPase activity.</text>
</comment>
<evidence type="ECO:0000256" key="11">
    <source>
        <dbReference type="NCBIfam" id="TIGR00665"/>
    </source>
</evidence>
<evidence type="ECO:0000256" key="6">
    <source>
        <dbReference type="ARBA" id="ARBA00022806"/>
    </source>
</evidence>
<accession>A0ABU7YNG6</accession>
<evidence type="ECO:0000256" key="9">
    <source>
        <dbReference type="ARBA" id="ARBA00023235"/>
    </source>
</evidence>
<dbReference type="InterPro" id="IPR007692">
    <property type="entry name" value="DNA_helicase_DnaB"/>
</dbReference>
<reference evidence="14 15" key="1">
    <citation type="journal article" date="2017" name="Curr. Microbiol.">
        <title>Lysobacter zhanggongensis sp. nov. Isolated from a Pit Mud.</title>
        <authorList>
            <person name="Zhang X.F."/>
            <person name="Wang H.H."/>
            <person name="Sun X.Y."/>
            <person name="Pan C.M."/>
        </authorList>
    </citation>
    <scope>NUCLEOTIDE SEQUENCE [LARGE SCALE GENOMIC DNA]</scope>
    <source>
        <strain evidence="14 15">ZGLJ7-1</strain>
    </source>
</reference>
<dbReference type="SUPFAM" id="SSF52540">
    <property type="entry name" value="P-loop containing nucleoside triphosphate hydrolases"/>
    <property type="match status" value="1"/>
</dbReference>
<feature type="domain" description="SF4 helicase" evidence="13">
    <location>
        <begin position="177"/>
        <end position="441"/>
    </location>
</feature>
<comment type="similarity">
    <text evidence="1 12">Belongs to the helicase family. DnaB subfamily.</text>
</comment>
<dbReference type="InterPro" id="IPR027417">
    <property type="entry name" value="P-loop_NTPase"/>
</dbReference>
<evidence type="ECO:0000256" key="10">
    <source>
        <dbReference type="ARBA" id="ARBA00048954"/>
    </source>
</evidence>
<evidence type="ECO:0000256" key="7">
    <source>
        <dbReference type="ARBA" id="ARBA00022840"/>
    </source>
</evidence>
<dbReference type="EC" id="5.6.2.3" evidence="11 12"/>
<dbReference type="SUPFAM" id="SSF48024">
    <property type="entry name" value="N-terminal domain of DnaB helicase"/>
    <property type="match status" value="1"/>
</dbReference>
<proteinExistence type="inferred from homology"/>
<keyword evidence="7 12" id="KW-0067">ATP-binding</keyword>
<organism evidence="14 15">
    <name type="scientific">Lysobacter zhanggongensis</name>
    <dbReference type="NCBI Taxonomy" id="1774951"/>
    <lineage>
        <taxon>Bacteria</taxon>
        <taxon>Pseudomonadati</taxon>
        <taxon>Pseudomonadota</taxon>
        <taxon>Gammaproteobacteria</taxon>
        <taxon>Lysobacterales</taxon>
        <taxon>Lysobacteraceae</taxon>
        <taxon>Lysobacter</taxon>
    </lineage>
</organism>
<dbReference type="CDD" id="cd00984">
    <property type="entry name" value="DnaB_C"/>
    <property type="match status" value="1"/>
</dbReference>
<gene>
    <name evidence="14" type="primary">dnaB</name>
    <name evidence="14" type="ORF">SNE33_02875</name>
</gene>
<name>A0ABU7YNG6_9GAMM</name>
<dbReference type="Gene3D" id="1.10.860.10">
    <property type="entry name" value="DNAb Helicase, Chain A"/>
    <property type="match status" value="1"/>
</dbReference>
<dbReference type="Gene3D" id="3.40.50.300">
    <property type="entry name" value="P-loop containing nucleotide triphosphate hydrolases"/>
    <property type="match status" value="1"/>
</dbReference>
<keyword evidence="6 12" id="KW-0347">Helicase</keyword>
<dbReference type="PANTHER" id="PTHR30153">
    <property type="entry name" value="REPLICATIVE DNA HELICASE DNAB"/>
    <property type="match status" value="1"/>
</dbReference>
<keyword evidence="2 12" id="KW-0639">Primosome</keyword>
<evidence type="ECO:0000313" key="14">
    <source>
        <dbReference type="EMBL" id="MEG3156842.1"/>
    </source>
</evidence>
<dbReference type="Pfam" id="PF03796">
    <property type="entry name" value="DnaB_C"/>
    <property type="match status" value="1"/>
</dbReference>
<comment type="catalytic activity">
    <reaction evidence="10 12">
        <text>ATP + H2O = ADP + phosphate + H(+)</text>
        <dbReference type="Rhea" id="RHEA:13065"/>
        <dbReference type="ChEBI" id="CHEBI:15377"/>
        <dbReference type="ChEBI" id="CHEBI:15378"/>
        <dbReference type="ChEBI" id="CHEBI:30616"/>
        <dbReference type="ChEBI" id="CHEBI:43474"/>
        <dbReference type="ChEBI" id="CHEBI:456216"/>
        <dbReference type="EC" id="5.6.2.3"/>
    </reaction>
</comment>
<dbReference type="Pfam" id="PF00772">
    <property type="entry name" value="DnaB"/>
    <property type="match status" value="1"/>
</dbReference>
<dbReference type="InterPro" id="IPR016136">
    <property type="entry name" value="DNA_helicase_N/primase_C"/>
</dbReference>
<keyword evidence="15" id="KW-1185">Reference proteome</keyword>
<keyword evidence="3 12" id="KW-0235">DNA replication</keyword>
<dbReference type="InterPro" id="IPR007693">
    <property type="entry name" value="DNA_helicase_DnaB-like_N"/>
</dbReference>
<evidence type="ECO:0000256" key="4">
    <source>
        <dbReference type="ARBA" id="ARBA00022741"/>
    </source>
</evidence>
<dbReference type="EMBL" id="JAXGFO010000008">
    <property type="protein sequence ID" value="MEG3156842.1"/>
    <property type="molecule type" value="Genomic_DNA"/>
</dbReference>